<dbReference type="AlphaFoldDB" id="A0A9P8GS08"/>
<protein>
    <submittedName>
        <fullName evidence="1">Uncharacterized protein</fullName>
    </submittedName>
</protein>
<dbReference type="Proteomes" id="UP000767238">
    <property type="component" value="Unassembled WGS sequence"/>
</dbReference>
<proteinExistence type="predicted"/>
<evidence type="ECO:0000313" key="1">
    <source>
        <dbReference type="EMBL" id="KAH0237974.1"/>
    </source>
</evidence>
<reference evidence="1" key="2">
    <citation type="submission" date="2021-08" db="EMBL/GenBank/DDBJ databases">
        <authorList>
            <person name="Gostincar C."/>
            <person name="Sun X."/>
            <person name="Song Z."/>
            <person name="Gunde-Cimerman N."/>
        </authorList>
    </citation>
    <scope>NUCLEOTIDE SEQUENCE</scope>
    <source>
        <strain evidence="1">EXF-8016</strain>
    </source>
</reference>
<organism evidence="1 2">
    <name type="scientific">Aureobasidium melanogenum</name>
    <name type="common">Aureobasidium pullulans var. melanogenum</name>
    <dbReference type="NCBI Taxonomy" id="46634"/>
    <lineage>
        <taxon>Eukaryota</taxon>
        <taxon>Fungi</taxon>
        <taxon>Dikarya</taxon>
        <taxon>Ascomycota</taxon>
        <taxon>Pezizomycotina</taxon>
        <taxon>Dothideomycetes</taxon>
        <taxon>Dothideomycetidae</taxon>
        <taxon>Dothideales</taxon>
        <taxon>Saccotheciaceae</taxon>
        <taxon>Aureobasidium</taxon>
    </lineage>
</organism>
<feature type="non-terminal residue" evidence="1">
    <location>
        <position position="73"/>
    </location>
</feature>
<sequence length="73" mass="8059">MVSVVVESARESELALCSQPLYTTNFVVLSAGNSTVVWSPRGRLWCSGWEAHQKNYLATCYAAPSKLRTKPVI</sequence>
<evidence type="ECO:0000313" key="2">
    <source>
        <dbReference type="Proteomes" id="UP000767238"/>
    </source>
</evidence>
<dbReference type="EMBL" id="JAHFYH010000001">
    <property type="protein sequence ID" value="KAH0237974.1"/>
    <property type="molecule type" value="Genomic_DNA"/>
</dbReference>
<accession>A0A9P8GS08</accession>
<comment type="caution">
    <text evidence="1">The sequence shown here is derived from an EMBL/GenBank/DDBJ whole genome shotgun (WGS) entry which is preliminary data.</text>
</comment>
<reference evidence="1" key="1">
    <citation type="journal article" date="2021" name="J Fungi (Basel)">
        <title>Virulence traits and population genomics of the black yeast Aureobasidium melanogenum.</title>
        <authorList>
            <person name="Cernosa A."/>
            <person name="Sun X."/>
            <person name="Gostincar C."/>
            <person name="Fang C."/>
            <person name="Gunde-Cimerman N."/>
            <person name="Song Z."/>
        </authorList>
    </citation>
    <scope>NUCLEOTIDE SEQUENCE</scope>
    <source>
        <strain evidence="1">EXF-8016</strain>
    </source>
</reference>
<name>A0A9P8GS08_AURME</name>
<gene>
    <name evidence="1" type="ORF">KCV03_g383</name>
</gene>